<accession>A0A109B9A3</accession>
<dbReference type="AlphaFoldDB" id="A0A109B9A3"/>
<organism evidence="1 2">
    <name type="scientific">Hyphomicrobium sulfonivorans</name>
    <dbReference type="NCBI Taxonomy" id="121290"/>
    <lineage>
        <taxon>Bacteria</taxon>
        <taxon>Pseudomonadati</taxon>
        <taxon>Pseudomonadota</taxon>
        <taxon>Alphaproteobacteria</taxon>
        <taxon>Hyphomicrobiales</taxon>
        <taxon>Hyphomicrobiaceae</taxon>
        <taxon>Hyphomicrobium</taxon>
    </lineage>
</organism>
<comment type="caution">
    <text evidence="1">The sequence shown here is derived from an EMBL/GenBank/DDBJ whole genome shotgun (WGS) entry which is preliminary data.</text>
</comment>
<evidence type="ECO:0000313" key="1">
    <source>
        <dbReference type="EMBL" id="KWT64549.1"/>
    </source>
</evidence>
<gene>
    <name evidence="1" type="ORF">APY04_3217</name>
</gene>
<protein>
    <submittedName>
        <fullName evidence="1">Uncharacterized protein</fullName>
    </submittedName>
</protein>
<proteinExistence type="predicted"/>
<keyword evidence="2" id="KW-1185">Reference proteome</keyword>
<dbReference type="RefSeq" id="WP_068464512.1">
    <property type="nucleotide sequence ID" value="NZ_LMTR01000091.1"/>
</dbReference>
<reference evidence="1 2" key="1">
    <citation type="submission" date="2015-10" db="EMBL/GenBank/DDBJ databases">
        <title>Transcriptomic analysis of a linuron degrading triple-species bacterial consortium.</title>
        <authorList>
            <person name="Albers P."/>
        </authorList>
    </citation>
    <scope>NUCLEOTIDE SEQUENCE [LARGE SCALE GENOMIC DNA]</scope>
    <source>
        <strain evidence="1 2">WDL6</strain>
    </source>
</reference>
<dbReference type="Proteomes" id="UP000059074">
    <property type="component" value="Unassembled WGS sequence"/>
</dbReference>
<name>A0A109B9A3_HYPSL</name>
<evidence type="ECO:0000313" key="2">
    <source>
        <dbReference type="Proteomes" id="UP000059074"/>
    </source>
</evidence>
<dbReference type="PATRIC" id="fig|121290.4.peg.2056"/>
<sequence length="220" mass="23961">MALFGKRNGEVDPAATAAHGVSAMEGGSIAAVLSAVALIFSAYSLWETSLKEADVRVFVPPVIHFAAPYQNSNFEVIAVPVTITNEGARTATVLSIELTATDPRSGAEKKFYAADFGRWTMEKTRTGAYEPFAPISLAGRTSRTEQVLFYTRGADQKPDELIRAIGPYQFEVKLDLAENNTRPAVSFERSLLNYDARAFNEGTLPLYSADWRASSNAPEN</sequence>
<dbReference type="OrthoDB" id="7931942at2"/>
<dbReference type="EMBL" id="LMTR01000091">
    <property type="protein sequence ID" value="KWT64549.1"/>
    <property type="molecule type" value="Genomic_DNA"/>
</dbReference>